<name>A0AAV3ZH79_9GAST</name>
<keyword evidence="1" id="KW-0732">Signal</keyword>
<feature type="signal peptide" evidence="1">
    <location>
        <begin position="1"/>
        <end position="15"/>
    </location>
</feature>
<dbReference type="EMBL" id="BLXT01002860">
    <property type="protein sequence ID" value="GFN98510.1"/>
    <property type="molecule type" value="Genomic_DNA"/>
</dbReference>
<evidence type="ECO:0000256" key="1">
    <source>
        <dbReference type="SAM" id="SignalP"/>
    </source>
</evidence>
<organism evidence="2 3">
    <name type="scientific">Plakobranchus ocellatus</name>
    <dbReference type="NCBI Taxonomy" id="259542"/>
    <lineage>
        <taxon>Eukaryota</taxon>
        <taxon>Metazoa</taxon>
        <taxon>Spiralia</taxon>
        <taxon>Lophotrochozoa</taxon>
        <taxon>Mollusca</taxon>
        <taxon>Gastropoda</taxon>
        <taxon>Heterobranchia</taxon>
        <taxon>Euthyneura</taxon>
        <taxon>Panpulmonata</taxon>
        <taxon>Sacoglossa</taxon>
        <taxon>Placobranchoidea</taxon>
        <taxon>Plakobranchidae</taxon>
        <taxon>Plakobranchus</taxon>
    </lineage>
</organism>
<proteinExistence type="predicted"/>
<sequence>MLMFLYCMLQSVVWRCFLYLYRPHSVPEALTLELHAKACTLRIKSALPENRLERDPYFGLGKYGLLMLSYHDAGKKPTINALAGRGVDGFFVRGFPSWNFWFYFPNSRSTILMRAVKMLVRGVKHVVDYVDDLLIQEENHVWTFSLFGVLQAATSGELFREDNKAR</sequence>
<protein>
    <submittedName>
        <fullName evidence="2">Uncharacterized protein</fullName>
    </submittedName>
</protein>
<dbReference type="AlphaFoldDB" id="A0AAV3ZH79"/>
<comment type="caution">
    <text evidence="2">The sequence shown here is derived from an EMBL/GenBank/DDBJ whole genome shotgun (WGS) entry which is preliminary data.</text>
</comment>
<reference evidence="2 3" key="1">
    <citation type="journal article" date="2021" name="Elife">
        <title>Chloroplast acquisition without the gene transfer in kleptoplastic sea slugs, Plakobranchus ocellatus.</title>
        <authorList>
            <person name="Maeda T."/>
            <person name="Takahashi S."/>
            <person name="Yoshida T."/>
            <person name="Shimamura S."/>
            <person name="Takaki Y."/>
            <person name="Nagai Y."/>
            <person name="Toyoda A."/>
            <person name="Suzuki Y."/>
            <person name="Arimoto A."/>
            <person name="Ishii H."/>
            <person name="Satoh N."/>
            <person name="Nishiyama T."/>
            <person name="Hasebe M."/>
            <person name="Maruyama T."/>
            <person name="Minagawa J."/>
            <person name="Obokata J."/>
            <person name="Shigenobu S."/>
        </authorList>
    </citation>
    <scope>NUCLEOTIDE SEQUENCE [LARGE SCALE GENOMIC DNA]</scope>
</reference>
<evidence type="ECO:0000313" key="2">
    <source>
        <dbReference type="EMBL" id="GFN98510.1"/>
    </source>
</evidence>
<keyword evidence="3" id="KW-1185">Reference proteome</keyword>
<dbReference type="Proteomes" id="UP000735302">
    <property type="component" value="Unassembled WGS sequence"/>
</dbReference>
<accession>A0AAV3ZH79</accession>
<evidence type="ECO:0000313" key="3">
    <source>
        <dbReference type="Proteomes" id="UP000735302"/>
    </source>
</evidence>
<feature type="chain" id="PRO_5043427740" evidence="1">
    <location>
        <begin position="16"/>
        <end position="166"/>
    </location>
</feature>
<gene>
    <name evidence="2" type="ORF">PoB_002501600</name>
</gene>